<dbReference type="Proteomes" id="UP000002484">
    <property type="component" value="Chromosome"/>
</dbReference>
<accession>E3J2A4</accession>
<feature type="compositionally biased region" description="Pro residues" evidence="1">
    <location>
        <begin position="116"/>
        <end position="126"/>
    </location>
</feature>
<evidence type="ECO:0000256" key="1">
    <source>
        <dbReference type="SAM" id="MobiDB-lite"/>
    </source>
</evidence>
<dbReference type="RefSeq" id="WP_013422397.1">
    <property type="nucleotide sequence ID" value="NC_014666.1"/>
</dbReference>
<dbReference type="InParanoid" id="E3J2A4"/>
<evidence type="ECO:0000313" key="3">
    <source>
        <dbReference type="Proteomes" id="UP000002484"/>
    </source>
</evidence>
<feature type="region of interest" description="Disordered" evidence="1">
    <location>
        <begin position="65"/>
        <end position="189"/>
    </location>
</feature>
<feature type="compositionally biased region" description="Polar residues" evidence="1">
    <location>
        <begin position="75"/>
        <end position="88"/>
    </location>
</feature>
<sequence>MALRISVDLDGLRWADLFRFVDLARNGGIGPDDQVDVITYGSDPMSVSLSARIFPQTDGFLAVEPDGGSDALRSSPLSISAAPATNGSAPFGYESAPDRSAPSNGSHYPAFDNAPPERPSSPPPSYPAYDAPADRGAPPQGGNHYPSFDNGQPDRLPSGGGSPYAGFEPAFDRGAPGKELPGGNPADSPYIEEFARLQEGLMRQVRRNDEVRPERA</sequence>
<dbReference type="EMBL" id="CP002299">
    <property type="protein sequence ID" value="ADP79276.1"/>
    <property type="molecule type" value="Genomic_DNA"/>
</dbReference>
<name>E3J2A4_PSEI1</name>
<organism evidence="2 3">
    <name type="scientific">Pseudofrankia inefficax (strain DSM 45817 / CECT 9037 / DDB 130130 / EuI1c)</name>
    <name type="common">Frankia inefficax</name>
    <dbReference type="NCBI Taxonomy" id="298654"/>
    <lineage>
        <taxon>Bacteria</taxon>
        <taxon>Bacillati</taxon>
        <taxon>Actinomycetota</taxon>
        <taxon>Actinomycetes</taxon>
        <taxon>Frankiales</taxon>
        <taxon>Frankiaceae</taxon>
        <taxon>Pseudofrankia</taxon>
    </lineage>
</organism>
<dbReference type="OrthoDB" id="3210770at2"/>
<dbReference type="AlphaFoldDB" id="E3J2A4"/>
<dbReference type="KEGG" id="fri:FraEuI1c_1204"/>
<protein>
    <submittedName>
        <fullName evidence="2">Uncharacterized protein</fullName>
    </submittedName>
</protein>
<evidence type="ECO:0000313" key="2">
    <source>
        <dbReference type="EMBL" id="ADP79276.1"/>
    </source>
</evidence>
<reference evidence="2 3" key="1">
    <citation type="submission" date="2010-10" db="EMBL/GenBank/DDBJ databases">
        <title>Complete sequence of Frankia sp. EuI1c.</title>
        <authorList>
            <consortium name="US DOE Joint Genome Institute"/>
            <person name="Lucas S."/>
            <person name="Copeland A."/>
            <person name="Lapidus A."/>
            <person name="Cheng J.-F."/>
            <person name="Bruce D."/>
            <person name="Goodwin L."/>
            <person name="Pitluck S."/>
            <person name="Chertkov O."/>
            <person name="Detter J.C."/>
            <person name="Han C."/>
            <person name="Tapia R."/>
            <person name="Land M."/>
            <person name="Hauser L."/>
            <person name="Jeffries C."/>
            <person name="Kyrpides N."/>
            <person name="Ivanova N."/>
            <person name="Mikhailova N."/>
            <person name="Beauchemin N."/>
            <person name="Sen A."/>
            <person name="Sur S.A."/>
            <person name="Gtari M."/>
            <person name="Wall L."/>
            <person name="Tisa L."/>
            <person name="Woyke T."/>
        </authorList>
    </citation>
    <scope>NUCLEOTIDE SEQUENCE [LARGE SCALE GENOMIC DNA]</scope>
    <source>
        <strain evidence="3">DSM 45817 / CECT 9037 / EuI1c</strain>
    </source>
</reference>
<gene>
    <name evidence="2" type="ordered locus">FraEuI1c_1204</name>
</gene>
<keyword evidence="3" id="KW-1185">Reference proteome</keyword>
<proteinExistence type="predicted"/>
<dbReference type="HOGENOM" id="CLU_1254407_0_0_11"/>